<dbReference type="PRINTS" id="PR00420">
    <property type="entry name" value="RNGMNOXGNASE"/>
</dbReference>
<dbReference type="GO" id="GO:0016491">
    <property type="term" value="F:oxidoreductase activity"/>
    <property type="evidence" value="ECO:0007669"/>
    <property type="project" value="UniProtKB-KW"/>
</dbReference>
<dbReference type="Pfam" id="PF01494">
    <property type="entry name" value="FAD_binding_3"/>
    <property type="match status" value="1"/>
</dbReference>
<dbReference type="AlphaFoldDB" id="A0A517Z738"/>
<dbReference type="RefSeq" id="WP_145369601.1">
    <property type="nucleotide sequence ID" value="NZ_CP036275.1"/>
</dbReference>
<dbReference type="PANTHER" id="PTHR42685:SF22">
    <property type="entry name" value="CONDITIONED MEDIUM FACTOR RECEPTOR 1"/>
    <property type="match status" value="1"/>
</dbReference>
<dbReference type="InterPro" id="IPR006076">
    <property type="entry name" value="FAD-dep_OxRdtase"/>
</dbReference>
<name>A0A517Z738_9PLAN</name>
<dbReference type="PANTHER" id="PTHR42685">
    <property type="entry name" value="GERANYLGERANYL DIPHOSPHATE REDUCTASE"/>
    <property type="match status" value="1"/>
</dbReference>
<dbReference type="EMBL" id="CP036275">
    <property type="protein sequence ID" value="QDU38306.1"/>
    <property type="molecule type" value="Genomic_DNA"/>
</dbReference>
<dbReference type="OrthoDB" id="9806565at2"/>
<dbReference type="GO" id="GO:0071949">
    <property type="term" value="F:FAD binding"/>
    <property type="evidence" value="ECO:0007669"/>
    <property type="project" value="InterPro"/>
</dbReference>
<dbReference type="Gene3D" id="3.50.50.60">
    <property type="entry name" value="FAD/NAD(P)-binding domain"/>
    <property type="match status" value="1"/>
</dbReference>
<reference evidence="3 4" key="1">
    <citation type="submission" date="2019-02" db="EMBL/GenBank/DDBJ databases">
        <title>Deep-cultivation of Planctomycetes and their phenomic and genomic characterization uncovers novel biology.</title>
        <authorList>
            <person name="Wiegand S."/>
            <person name="Jogler M."/>
            <person name="Boedeker C."/>
            <person name="Pinto D."/>
            <person name="Vollmers J."/>
            <person name="Rivas-Marin E."/>
            <person name="Kohn T."/>
            <person name="Peeters S.H."/>
            <person name="Heuer A."/>
            <person name="Rast P."/>
            <person name="Oberbeckmann S."/>
            <person name="Bunk B."/>
            <person name="Jeske O."/>
            <person name="Meyerdierks A."/>
            <person name="Storesund J.E."/>
            <person name="Kallscheuer N."/>
            <person name="Luecker S."/>
            <person name="Lage O.M."/>
            <person name="Pohl T."/>
            <person name="Merkel B.J."/>
            <person name="Hornburger P."/>
            <person name="Mueller R.-W."/>
            <person name="Bruemmer F."/>
            <person name="Labrenz M."/>
            <person name="Spormann A.M."/>
            <person name="Op den Camp H."/>
            <person name="Overmann J."/>
            <person name="Amann R."/>
            <person name="Jetten M.S.M."/>
            <person name="Mascher T."/>
            <person name="Medema M.H."/>
            <person name="Devos D.P."/>
            <person name="Kaster A.-K."/>
            <person name="Ovreas L."/>
            <person name="Rohde M."/>
            <person name="Galperin M.Y."/>
            <person name="Jogler C."/>
        </authorList>
    </citation>
    <scope>NUCLEOTIDE SEQUENCE [LARGE SCALE GENOMIC DNA]</scope>
    <source>
        <strain evidence="3 4">Mal4</strain>
    </source>
</reference>
<feature type="domain" description="FAD-binding" evidence="2">
    <location>
        <begin position="134"/>
        <end position="300"/>
    </location>
</feature>
<dbReference type="KEGG" id="mri:Mal4_26330"/>
<evidence type="ECO:0000313" key="4">
    <source>
        <dbReference type="Proteomes" id="UP000320496"/>
    </source>
</evidence>
<sequence>MTSYDVAIVGGGPAGSSCAWRLRQAGHSVAIIDRKEFPRDKTCAGWVTPTVWRTLKVDPDEYGRERTLQPIRGFRTGIIGGPDLQTDYESTVSYGIRRCEFDDYLLRRCDADLLLGQPLRTMTRHGDHWLLNGTIKAGVLVGAGGHFCPVARELGARRTETSSVVTAQEVEFAADDRQLEECGVKATVPELYFCGDLAGYGWCFRKGRYLNVGLGRVNAGKLSQAVTEFVDDLRRRGTLAGNVPERFHGHAYQLYERVVPRLVDDGVMLVGDAAGMAYAQSGEGIRPAVESGLLAAQTLLELEHLQMPAATELMHYADRITERFGQPRERSATDWLPHALLQATARRLLRNRTFVRRVVIDDWFLHASQPALDLTSL</sequence>
<organism evidence="3 4">
    <name type="scientific">Maioricimonas rarisocia</name>
    <dbReference type="NCBI Taxonomy" id="2528026"/>
    <lineage>
        <taxon>Bacteria</taxon>
        <taxon>Pseudomonadati</taxon>
        <taxon>Planctomycetota</taxon>
        <taxon>Planctomycetia</taxon>
        <taxon>Planctomycetales</taxon>
        <taxon>Planctomycetaceae</taxon>
        <taxon>Maioricimonas</taxon>
    </lineage>
</organism>
<dbReference type="InterPro" id="IPR050407">
    <property type="entry name" value="Geranylgeranyl_reductase"/>
</dbReference>
<dbReference type="SUPFAM" id="SSF51905">
    <property type="entry name" value="FAD/NAD(P)-binding domain"/>
    <property type="match status" value="1"/>
</dbReference>
<protein>
    <submittedName>
        <fullName evidence="3">Oxidoreductase</fullName>
        <ecNumber evidence="3">1.-.-.-</ecNumber>
    </submittedName>
</protein>
<evidence type="ECO:0000259" key="1">
    <source>
        <dbReference type="Pfam" id="PF01266"/>
    </source>
</evidence>
<keyword evidence="3" id="KW-0560">Oxidoreductase</keyword>
<evidence type="ECO:0000313" key="3">
    <source>
        <dbReference type="EMBL" id="QDU38306.1"/>
    </source>
</evidence>
<feature type="domain" description="FAD dependent oxidoreductase" evidence="1">
    <location>
        <begin position="5"/>
        <end position="50"/>
    </location>
</feature>
<accession>A0A517Z738</accession>
<keyword evidence="4" id="KW-1185">Reference proteome</keyword>
<dbReference type="InterPro" id="IPR002938">
    <property type="entry name" value="FAD-bd"/>
</dbReference>
<proteinExistence type="predicted"/>
<dbReference type="EC" id="1.-.-.-" evidence="3"/>
<dbReference type="Proteomes" id="UP000320496">
    <property type="component" value="Chromosome"/>
</dbReference>
<gene>
    <name evidence="3" type="ORF">Mal4_26330</name>
</gene>
<dbReference type="InterPro" id="IPR036188">
    <property type="entry name" value="FAD/NAD-bd_sf"/>
</dbReference>
<evidence type="ECO:0000259" key="2">
    <source>
        <dbReference type="Pfam" id="PF01494"/>
    </source>
</evidence>
<dbReference type="Pfam" id="PF01266">
    <property type="entry name" value="DAO"/>
    <property type="match status" value="1"/>
</dbReference>